<gene>
    <name evidence="1" type="ORF">FPANT_9388</name>
</gene>
<dbReference type="GO" id="GO:0016853">
    <property type="term" value="F:isomerase activity"/>
    <property type="evidence" value="ECO:0007669"/>
    <property type="project" value="UniProtKB-KW"/>
</dbReference>
<dbReference type="CDD" id="cd02981">
    <property type="entry name" value="PDI_b_family"/>
    <property type="match status" value="1"/>
</dbReference>
<evidence type="ECO:0000313" key="2">
    <source>
        <dbReference type="Proteomes" id="UP000544095"/>
    </source>
</evidence>
<comment type="caution">
    <text evidence="1">The sequence shown here is derived from an EMBL/GenBank/DDBJ whole genome shotgun (WGS) entry which is preliminary data.</text>
</comment>
<evidence type="ECO:0000313" key="1">
    <source>
        <dbReference type="EMBL" id="KAF5580247.1"/>
    </source>
</evidence>
<dbReference type="InterPro" id="IPR036249">
    <property type="entry name" value="Thioredoxin-like_sf"/>
</dbReference>
<dbReference type="Gene3D" id="3.40.30.10">
    <property type="entry name" value="Glutaredoxin"/>
    <property type="match status" value="1"/>
</dbReference>
<protein>
    <submittedName>
        <fullName evidence="1">Disulfide-isomerase domain-containing protein</fullName>
    </submittedName>
</protein>
<dbReference type="SUPFAM" id="SSF52833">
    <property type="entry name" value="Thioredoxin-like"/>
    <property type="match status" value="1"/>
</dbReference>
<dbReference type="EMBL" id="JAAOAR010000501">
    <property type="protein sequence ID" value="KAF5580247.1"/>
    <property type="molecule type" value="Genomic_DNA"/>
</dbReference>
<sequence>MLYRSDSDTSAYYNPFSLEKFSPEHLVYYRLLPLFERQHDPAVMELSGVNYHEFLSTDCVSIVAFIDDQDKDLIELYSQVAEQLRGEYAFAITHSSSRSNDEGVTRPGISLLSTFDERRSSYEGPFERDAFQLCIRKHGAPLIGELHPEVYVSFAEVFQPTRNLIWNSTADKCC</sequence>
<proteinExistence type="predicted"/>
<dbReference type="Pfam" id="PF13848">
    <property type="entry name" value="Thioredoxin_6"/>
    <property type="match status" value="1"/>
</dbReference>
<keyword evidence="2" id="KW-1185">Reference proteome</keyword>
<name>A0A8H5KVW7_9HYPO</name>
<reference evidence="1 2" key="1">
    <citation type="submission" date="2020-05" db="EMBL/GenBank/DDBJ databases">
        <title>Identification and distribution of gene clusters putatively required for synthesis of sphingolipid metabolism inhibitors in phylogenetically diverse species of the filamentous fungus Fusarium.</title>
        <authorList>
            <person name="Kim H.-S."/>
            <person name="Busman M."/>
            <person name="Brown D.W."/>
            <person name="Divon H."/>
            <person name="Uhlig S."/>
            <person name="Proctor R.H."/>
        </authorList>
    </citation>
    <scope>NUCLEOTIDE SEQUENCE [LARGE SCALE GENOMIC DNA]</scope>
    <source>
        <strain evidence="1 2">NRRL 25211</strain>
    </source>
</reference>
<dbReference type="Proteomes" id="UP000544095">
    <property type="component" value="Unassembled WGS sequence"/>
</dbReference>
<dbReference type="AlphaFoldDB" id="A0A8H5KVW7"/>
<organism evidence="1 2">
    <name type="scientific">Fusarium pseudoanthophilum</name>
    <dbReference type="NCBI Taxonomy" id="48495"/>
    <lineage>
        <taxon>Eukaryota</taxon>
        <taxon>Fungi</taxon>
        <taxon>Dikarya</taxon>
        <taxon>Ascomycota</taxon>
        <taxon>Pezizomycotina</taxon>
        <taxon>Sordariomycetes</taxon>
        <taxon>Hypocreomycetidae</taxon>
        <taxon>Hypocreales</taxon>
        <taxon>Nectriaceae</taxon>
        <taxon>Fusarium</taxon>
        <taxon>Fusarium fujikuroi species complex</taxon>
    </lineage>
</organism>
<accession>A0A8H5KVW7</accession>
<keyword evidence="1" id="KW-0413">Isomerase</keyword>